<dbReference type="Proteomes" id="UP001243330">
    <property type="component" value="Unassembled WGS sequence"/>
</dbReference>
<dbReference type="AlphaFoldDB" id="A0AAD9ATP4"/>
<evidence type="ECO:0000313" key="1">
    <source>
        <dbReference type="EMBL" id="KAK1854348.1"/>
    </source>
</evidence>
<dbReference type="EMBL" id="JAQOWY010000038">
    <property type="protein sequence ID" value="KAK1854348.1"/>
    <property type="molecule type" value="Genomic_DNA"/>
</dbReference>
<reference evidence="1" key="1">
    <citation type="submission" date="2023-01" db="EMBL/GenBank/DDBJ databases">
        <title>Colletotrichum chrysophilum M932 genome sequence.</title>
        <authorList>
            <person name="Baroncelli R."/>
        </authorList>
    </citation>
    <scope>NUCLEOTIDE SEQUENCE</scope>
    <source>
        <strain evidence="1">M932</strain>
    </source>
</reference>
<comment type="caution">
    <text evidence="1">The sequence shown here is derived from an EMBL/GenBank/DDBJ whole genome shotgun (WGS) entry which is preliminary data.</text>
</comment>
<protein>
    <submittedName>
        <fullName evidence="1">Uncharacterized protein</fullName>
    </submittedName>
</protein>
<sequence>MPHVHIRWCTFGAALCSTLIERRPFAQCSTDTAKPQHGVSFMVDRRGKDSSTCCVYFGWDRTEPKTGCAKCDRRRSCLPFPVSSVSTASLCPTRRTPSALLSSISILEGWGSCHSCLAGVQLTRASKPRTSAGLFSRL</sequence>
<evidence type="ECO:0000313" key="2">
    <source>
        <dbReference type="Proteomes" id="UP001243330"/>
    </source>
</evidence>
<gene>
    <name evidence="1" type="ORF">CCHR01_02968</name>
</gene>
<name>A0AAD9ATP4_9PEZI</name>
<organism evidence="1 2">
    <name type="scientific">Colletotrichum chrysophilum</name>
    <dbReference type="NCBI Taxonomy" id="1836956"/>
    <lineage>
        <taxon>Eukaryota</taxon>
        <taxon>Fungi</taxon>
        <taxon>Dikarya</taxon>
        <taxon>Ascomycota</taxon>
        <taxon>Pezizomycotina</taxon>
        <taxon>Sordariomycetes</taxon>
        <taxon>Hypocreomycetidae</taxon>
        <taxon>Glomerellales</taxon>
        <taxon>Glomerellaceae</taxon>
        <taxon>Colletotrichum</taxon>
        <taxon>Colletotrichum gloeosporioides species complex</taxon>
    </lineage>
</organism>
<accession>A0AAD9ATP4</accession>
<proteinExistence type="predicted"/>
<keyword evidence="2" id="KW-1185">Reference proteome</keyword>